<evidence type="ECO:0000313" key="13">
    <source>
        <dbReference type="EMBL" id="TYK65991.1"/>
    </source>
</evidence>
<protein>
    <submittedName>
        <fullName evidence="13">Cobyrinate a,c-diamide synthase</fullName>
    </submittedName>
</protein>
<evidence type="ECO:0000313" key="14">
    <source>
        <dbReference type="Proteomes" id="UP000815846"/>
    </source>
</evidence>
<keyword evidence="4" id="KW-0169">Cobalamin biosynthesis</keyword>
<evidence type="ECO:0000256" key="8">
    <source>
        <dbReference type="ARBA" id="ARBA00022842"/>
    </source>
</evidence>
<feature type="domain" description="CobB/CobQ-like glutamine amidotransferase" evidence="12">
    <location>
        <begin position="292"/>
        <end position="497"/>
    </location>
</feature>
<dbReference type="EMBL" id="PJAI02000007">
    <property type="protein sequence ID" value="TYK65991.1"/>
    <property type="molecule type" value="Genomic_DNA"/>
</dbReference>
<dbReference type="SUPFAM" id="SSF52540">
    <property type="entry name" value="P-loop containing nucleoside triphosphate hydrolases"/>
    <property type="match status" value="1"/>
</dbReference>
<organism evidence="13 14">
    <name type="scientific">Colwellia echini</name>
    <dbReference type="NCBI Taxonomy" id="1982103"/>
    <lineage>
        <taxon>Bacteria</taxon>
        <taxon>Pseudomonadati</taxon>
        <taxon>Pseudomonadota</taxon>
        <taxon>Gammaproteobacteria</taxon>
        <taxon>Alteromonadales</taxon>
        <taxon>Colwelliaceae</taxon>
        <taxon>Colwellia</taxon>
    </lineage>
</organism>
<dbReference type="Pfam" id="PF01656">
    <property type="entry name" value="CbiA"/>
    <property type="match status" value="1"/>
</dbReference>
<feature type="region of interest" description="Disordered" evidence="10">
    <location>
        <begin position="1"/>
        <end position="22"/>
    </location>
</feature>
<feature type="domain" description="CobQ/CobB/MinD/ParA nucleotide binding" evidence="11">
    <location>
        <begin position="36"/>
        <end position="213"/>
    </location>
</feature>
<proteinExistence type="inferred from homology"/>
<evidence type="ECO:0000256" key="6">
    <source>
        <dbReference type="ARBA" id="ARBA00022741"/>
    </source>
</evidence>
<evidence type="ECO:0000256" key="9">
    <source>
        <dbReference type="ARBA" id="ARBA00022962"/>
    </source>
</evidence>
<comment type="caution">
    <text evidence="13">The sequence shown here is derived from an EMBL/GenBank/DDBJ whole genome shotgun (WGS) entry which is preliminary data.</text>
</comment>
<dbReference type="PROSITE" id="PS51274">
    <property type="entry name" value="GATASE_COBBQ"/>
    <property type="match status" value="1"/>
</dbReference>
<keyword evidence="6" id="KW-0547">Nucleotide-binding</keyword>
<dbReference type="PANTHER" id="PTHR43873">
    <property type="entry name" value="COBYRINATE A,C-DIAMIDE SYNTHASE"/>
    <property type="match status" value="1"/>
</dbReference>
<accession>A0ABY3MXQ1</accession>
<evidence type="ECO:0000256" key="7">
    <source>
        <dbReference type="ARBA" id="ARBA00022840"/>
    </source>
</evidence>
<keyword evidence="5" id="KW-0436">Ligase</keyword>
<dbReference type="InterPro" id="IPR029062">
    <property type="entry name" value="Class_I_gatase-like"/>
</dbReference>
<evidence type="ECO:0000256" key="4">
    <source>
        <dbReference type="ARBA" id="ARBA00022573"/>
    </source>
</evidence>
<comment type="pathway">
    <text evidence="2">Cofactor biosynthesis; adenosylcobalamin biosynthesis.</text>
</comment>
<feature type="compositionally biased region" description="Basic and acidic residues" evidence="10">
    <location>
        <begin position="1"/>
        <end position="14"/>
    </location>
</feature>
<comment type="similarity">
    <text evidence="3">Belongs to the CobB/CobQ family. CobQ subfamily.</text>
</comment>
<dbReference type="InterPro" id="IPR004484">
    <property type="entry name" value="CbiA/CobB_synth"/>
</dbReference>
<keyword evidence="8" id="KW-0460">Magnesium</keyword>
<dbReference type="Pfam" id="PF07685">
    <property type="entry name" value="GATase_3"/>
    <property type="match status" value="1"/>
</dbReference>
<dbReference type="NCBIfam" id="TIGR00379">
    <property type="entry name" value="cobB"/>
    <property type="match status" value="1"/>
</dbReference>
<dbReference type="CDD" id="cd05388">
    <property type="entry name" value="CobB_N"/>
    <property type="match status" value="1"/>
</dbReference>
<evidence type="ECO:0000259" key="12">
    <source>
        <dbReference type="Pfam" id="PF07685"/>
    </source>
</evidence>
<sequence>MSENKLDKQTENKQKSPFQGQIKPQAGSGVLCSALIVAAPHSGSGKTTVTAALARYHRDQGRKVTVFKVGPDFIDPMILRKASGELVYQLDLWLVGEQGCRELLHRAAMESDLILIEGVMGLFDGNPSSADLAQYFNIPVLGVIDAKAMAQTFAAVSFGLAKFRENLPFSGVIANRVNSERHAEMLSATLPDDITFYGRIPKDEVITLPERHLGLVQAQELSDIDVQLNQAASHIENTGLKDLPAKVEFFSQQQIENEADTATNVSTGVITDESSAESTDVVIEGALTGSSIIIIRDNAFSFIYAANIAFLTQTGAELIYCSALDDDTLPEGDILYIPGGYPELYAQKLMDNVSFLNSVRAFAASNKPIVAECGGMMYLLDQLTDMSGQAFSMLGLMPGKAVMQKKLAALGSQWVALPFFDIGDSATDNSAASSSIQATANKSNANIMRGHSFHYSSAEIDLTPVSQTTHHPSKRDGEFVYQHNNILASYMHWYFPSNPSLTLRIFDKSRYL</sequence>
<dbReference type="Proteomes" id="UP000815846">
    <property type="component" value="Unassembled WGS sequence"/>
</dbReference>
<dbReference type="Gene3D" id="3.40.50.300">
    <property type="entry name" value="P-loop containing nucleotide triphosphate hydrolases"/>
    <property type="match status" value="1"/>
</dbReference>
<dbReference type="CDD" id="cd03130">
    <property type="entry name" value="GATase1_CobB"/>
    <property type="match status" value="1"/>
</dbReference>
<name>A0ABY3MXQ1_9GAMM</name>
<dbReference type="PANTHER" id="PTHR43873:SF1">
    <property type="entry name" value="COBYRINATE A,C-DIAMIDE SYNTHASE"/>
    <property type="match status" value="1"/>
</dbReference>
<evidence type="ECO:0000256" key="5">
    <source>
        <dbReference type="ARBA" id="ARBA00022598"/>
    </source>
</evidence>
<dbReference type="NCBIfam" id="NF002204">
    <property type="entry name" value="PRK01077.1"/>
    <property type="match status" value="1"/>
</dbReference>
<gene>
    <name evidence="13" type="ORF">CWS31_008505</name>
</gene>
<dbReference type="Gene3D" id="3.40.50.880">
    <property type="match status" value="1"/>
</dbReference>
<keyword evidence="7" id="KW-0067">ATP-binding</keyword>
<keyword evidence="9" id="KW-0315">Glutamine amidotransferase</keyword>
<dbReference type="InterPro" id="IPR027417">
    <property type="entry name" value="P-loop_NTPase"/>
</dbReference>
<evidence type="ECO:0000256" key="10">
    <source>
        <dbReference type="SAM" id="MobiDB-lite"/>
    </source>
</evidence>
<reference evidence="13 14" key="1">
    <citation type="submission" date="2019-08" db="EMBL/GenBank/DDBJ databases">
        <title>Microbe sample from Colwellia echini.</title>
        <authorList>
            <person name="Christiansen L."/>
            <person name="Pathiraja D."/>
            <person name="Schultz-Johansen M."/>
            <person name="Choi I.-G."/>
            <person name="Stougaard P."/>
        </authorList>
    </citation>
    <scope>NUCLEOTIDE SEQUENCE [LARGE SCALE GENOMIC DNA]</scope>
    <source>
        <strain evidence="13 14">A3</strain>
    </source>
</reference>
<evidence type="ECO:0000259" key="11">
    <source>
        <dbReference type="Pfam" id="PF01656"/>
    </source>
</evidence>
<comment type="cofactor">
    <cofactor evidence="1">
        <name>Mg(2+)</name>
        <dbReference type="ChEBI" id="CHEBI:18420"/>
    </cofactor>
</comment>
<evidence type="ECO:0000256" key="2">
    <source>
        <dbReference type="ARBA" id="ARBA00004953"/>
    </source>
</evidence>
<evidence type="ECO:0000256" key="3">
    <source>
        <dbReference type="ARBA" id="ARBA00006205"/>
    </source>
</evidence>
<keyword evidence="14" id="KW-1185">Reference proteome</keyword>
<dbReference type="SUPFAM" id="SSF52317">
    <property type="entry name" value="Class I glutamine amidotransferase-like"/>
    <property type="match status" value="1"/>
</dbReference>
<evidence type="ECO:0000256" key="1">
    <source>
        <dbReference type="ARBA" id="ARBA00001946"/>
    </source>
</evidence>
<dbReference type="InterPro" id="IPR011698">
    <property type="entry name" value="GATase_3"/>
</dbReference>
<dbReference type="InterPro" id="IPR002586">
    <property type="entry name" value="CobQ/CobB/MinD/ParA_Nub-bd_dom"/>
</dbReference>